<evidence type="ECO:0000256" key="8">
    <source>
        <dbReference type="ARBA" id="ARBA00022827"/>
    </source>
</evidence>
<evidence type="ECO:0000256" key="7">
    <source>
        <dbReference type="ARBA" id="ARBA00022741"/>
    </source>
</evidence>
<protein>
    <recommendedName>
        <fullName evidence="2">FAD synthase</fullName>
        <ecNumber evidence="2">2.7.7.2</ecNumber>
    </recommendedName>
    <alternativeName>
        <fullName evidence="10">FAD pyrophosphorylase</fullName>
    </alternativeName>
    <alternativeName>
        <fullName evidence="11">FMN adenylyltransferase</fullName>
    </alternativeName>
</protein>
<evidence type="ECO:0000256" key="2">
    <source>
        <dbReference type="ARBA" id="ARBA00012393"/>
    </source>
</evidence>
<evidence type="ECO:0000256" key="10">
    <source>
        <dbReference type="ARBA" id="ARBA00031145"/>
    </source>
</evidence>
<evidence type="ECO:0000256" key="1">
    <source>
        <dbReference type="ARBA" id="ARBA00004726"/>
    </source>
</evidence>
<comment type="pathway">
    <text evidence="1">Cofactor biosynthesis; FAD biosynthesis; FAD from FMN: step 1/1.</text>
</comment>
<keyword evidence="3" id="KW-0285">Flavoprotein</keyword>
<dbReference type="GO" id="GO:0006747">
    <property type="term" value="P:FAD biosynthetic process"/>
    <property type="evidence" value="ECO:0007669"/>
    <property type="project" value="TreeGrafter"/>
</dbReference>
<evidence type="ECO:0000259" key="13">
    <source>
        <dbReference type="Pfam" id="PF01507"/>
    </source>
</evidence>
<dbReference type="InterPro" id="IPR014729">
    <property type="entry name" value="Rossmann-like_a/b/a_fold"/>
</dbReference>
<dbReference type="InterPro" id="IPR002500">
    <property type="entry name" value="PAPS_reduct_dom"/>
</dbReference>
<accession>A0A915E8F8</accession>
<dbReference type="Proteomes" id="UP000887574">
    <property type="component" value="Unplaced"/>
</dbReference>
<evidence type="ECO:0000256" key="11">
    <source>
        <dbReference type="ARBA" id="ARBA00031871"/>
    </source>
</evidence>
<evidence type="ECO:0000256" key="9">
    <source>
        <dbReference type="ARBA" id="ARBA00022840"/>
    </source>
</evidence>
<keyword evidence="8" id="KW-0274">FAD</keyword>
<dbReference type="SUPFAM" id="SSF52402">
    <property type="entry name" value="Adenine nucleotide alpha hydrolases-like"/>
    <property type="match status" value="1"/>
</dbReference>
<keyword evidence="7" id="KW-0547">Nucleotide-binding</keyword>
<dbReference type="GO" id="GO:0003919">
    <property type="term" value="F:FMN adenylyltransferase activity"/>
    <property type="evidence" value="ECO:0007669"/>
    <property type="project" value="UniProtKB-EC"/>
</dbReference>
<dbReference type="Gene3D" id="3.40.50.620">
    <property type="entry name" value="HUPs"/>
    <property type="match status" value="2"/>
</dbReference>
<comment type="catalytic activity">
    <reaction evidence="12">
        <text>FMN + ATP + H(+) = FAD + diphosphate</text>
        <dbReference type="Rhea" id="RHEA:17237"/>
        <dbReference type="ChEBI" id="CHEBI:15378"/>
        <dbReference type="ChEBI" id="CHEBI:30616"/>
        <dbReference type="ChEBI" id="CHEBI:33019"/>
        <dbReference type="ChEBI" id="CHEBI:57692"/>
        <dbReference type="ChEBI" id="CHEBI:58210"/>
        <dbReference type="EC" id="2.7.7.2"/>
    </reaction>
</comment>
<keyword evidence="9" id="KW-0067">ATP-binding</keyword>
<dbReference type="Pfam" id="PF01507">
    <property type="entry name" value="PAPS_reduct"/>
    <property type="match status" value="1"/>
</dbReference>
<keyword evidence="14" id="KW-1185">Reference proteome</keyword>
<name>A0A915E8F8_9BILA</name>
<evidence type="ECO:0000256" key="6">
    <source>
        <dbReference type="ARBA" id="ARBA00022695"/>
    </source>
</evidence>
<evidence type="ECO:0000313" key="14">
    <source>
        <dbReference type="Proteomes" id="UP000887574"/>
    </source>
</evidence>
<dbReference type="WBParaSite" id="jg3461">
    <property type="protein sequence ID" value="jg3461"/>
    <property type="gene ID" value="jg3461"/>
</dbReference>
<feature type="domain" description="Phosphoadenosine phosphosulphate reductase" evidence="13">
    <location>
        <begin position="101"/>
        <end position="186"/>
    </location>
</feature>
<keyword evidence="6" id="KW-0548">Nucleotidyltransferase</keyword>
<dbReference type="EC" id="2.7.7.2" evidence="2"/>
<evidence type="ECO:0000313" key="15">
    <source>
        <dbReference type="WBParaSite" id="jg3461"/>
    </source>
</evidence>
<evidence type="ECO:0000256" key="12">
    <source>
        <dbReference type="ARBA" id="ARBA00049494"/>
    </source>
</evidence>
<dbReference type="PANTHER" id="PTHR23293">
    <property type="entry name" value="FAD SYNTHETASE-RELATED FMN ADENYLYLTRANSFERASE"/>
    <property type="match status" value="1"/>
</dbReference>
<dbReference type="AlphaFoldDB" id="A0A915E8F8"/>
<evidence type="ECO:0000256" key="4">
    <source>
        <dbReference type="ARBA" id="ARBA00022643"/>
    </source>
</evidence>
<evidence type="ECO:0000256" key="3">
    <source>
        <dbReference type="ARBA" id="ARBA00022630"/>
    </source>
</evidence>
<dbReference type="PANTHER" id="PTHR23293:SF9">
    <property type="entry name" value="FAD SYNTHASE"/>
    <property type="match status" value="1"/>
</dbReference>
<keyword evidence="5" id="KW-0808">Transferase</keyword>
<keyword evidence="4" id="KW-0288">FMN</keyword>
<reference evidence="15" key="1">
    <citation type="submission" date="2022-11" db="UniProtKB">
        <authorList>
            <consortium name="WormBaseParasite"/>
        </authorList>
    </citation>
    <scope>IDENTIFICATION</scope>
</reference>
<organism evidence="14 15">
    <name type="scientific">Ditylenchus dipsaci</name>
    <dbReference type="NCBI Taxonomy" id="166011"/>
    <lineage>
        <taxon>Eukaryota</taxon>
        <taxon>Metazoa</taxon>
        <taxon>Ecdysozoa</taxon>
        <taxon>Nematoda</taxon>
        <taxon>Chromadorea</taxon>
        <taxon>Rhabditida</taxon>
        <taxon>Tylenchina</taxon>
        <taxon>Tylenchomorpha</taxon>
        <taxon>Sphaerularioidea</taxon>
        <taxon>Anguinidae</taxon>
        <taxon>Anguininae</taxon>
        <taxon>Ditylenchus</taxon>
    </lineage>
</organism>
<proteinExistence type="predicted"/>
<sequence length="280" mass="31916">MSHIHFESDGGLENALSYPNLSCSLEASTKDVHSGKRHEWILHKNYTLLSPPTNFSTSMSCFKPDCSMQSDSSTNSYIDNKIDKTIQTITTILSDFGPNNVAISFNGGKDCTVLLHLYRRCLDRYYNGNLNLRSIQKRRLNIFYSQTHDDFPQMIQFIKTAAKRYQADVICIQGAVNLKDSLTKLKNKRPEIEAILFGTRSTDPLGPSLNPAGQWSLDDWPRYYLLYDQGYTSIGGRSNTVPNPSLLVEENGENRFLPAYCLDDEKLERCSRVRKNYTKK</sequence>
<dbReference type="GO" id="GO:0005524">
    <property type="term" value="F:ATP binding"/>
    <property type="evidence" value="ECO:0007669"/>
    <property type="project" value="UniProtKB-KW"/>
</dbReference>
<evidence type="ECO:0000256" key="5">
    <source>
        <dbReference type="ARBA" id="ARBA00022679"/>
    </source>
</evidence>